<dbReference type="InterPro" id="IPR000873">
    <property type="entry name" value="AMP-dep_synth/lig_dom"/>
</dbReference>
<dbReference type="CDD" id="cd12117">
    <property type="entry name" value="A_NRPS_Srf_like"/>
    <property type="match status" value="3"/>
</dbReference>
<dbReference type="InterPro" id="IPR010071">
    <property type="entry name" value="AA_adenyl_dom"/>
</dbReference>
<evidence type="ECO:0000256" key="1">
    <source>
        <dbReference type="ARBA" id="ARBA00001957"/>
    </source>
</evidence>
<dbReference type="SUPFAM" id="SSF53474">
    <property type="entry name" value="alpha/beta-Hydrolases"/>
    <property type="match status" value="1"/>
</dbReference>
<reference evidence="6" key="1">
    <citation type="submission" date="2022-12" db="EMBL/GenBank/DDBJ databases">
        <authorList>
            <person name="Ruckert C."/>
            <person name="Busche T."/>
            <person name="Kalinowski J."/>
            <person name="Wittmann C."/>
        </authorList>
    </citation>
    <scope>NUCLEOTIDE SEQUENCE</scope>
    <source>
        <strain evidence="6">DSM 40467</strain>
    </source>
</reference>
<dbReference type="SUPFAM" id="SSF56801">
    <property type="entry name" value="Acetyl-CoA synthetase-like"/>
    <property type="match status" value="4"/>
</dbReference>
<dbReference type="InterPro" id="IPR023213">
    <property type="entry name" value="CAT-like_dom_sf"/>
</dbReference>
<dbReference type="Pfam" id="PF13193">
    <property type="entry name" value="AMP-binding_C"/>
    <property type="match status" value="4"/>
</dbReference>
<dbReference type="Gene3D" id="3.30.559.30">
    <property type="entry name" value="Nonribosomal peptide synthetase, condensation domain"/>
    <property type="match status" value="4"/>
</dbReference>
<dbReference type="CDD" id="cd05930">
    <property type="entry name" value="A_NRPS"/>
    <property type="match status" value="1"/>
</dbReference>
<dbReference type="Gene3D" id="3.40.50.1820">
    <property type="entry name" value="alpha/beta hydrolase"/>
    <property type="match status" value="1"/>
</dbReference>
<evidence type="ECO:0000259" key="5">
    <source>
        <dbReference type="PROSITE" id="PS50075"/>
    </source>
</evidence>
<evidence type="ECO:0000313" key="7">
    <source>
        <dbReference type="Proteomes" id="UP001164439"/>
    </source>
</evidence>
<sequence>MPTHRDADMPDDGISSTGAEARQGSGAVGDDNGRTGPDRFGHVVAAFTAQVRRAPDAVALRGDGTLLTYGELDRAANRLAHRLAGLGVGDRPETAVAVLMERSADLVVALLAVLKAGAAYVPLHPSYPAARMRAVIDQTGAPVLLTDRATHPGDLFDDLVTTLAVDDDPALADCPDMDPGTVIDPLGLAYVMFTSGSTGAPKGVAVTHRDILALAADHCWDGEAQRRVLVHSSHAFDAATYEVWVPLLAGHQAVLAPPGQLDPRTLRHLAEQHGVTSLFLTTALFNLVAEEDPEVFDLVRQVWSGGEACSPEAIQRVLDRCPHTEFVHVYGPTETTTFATFLALRPPHRVGATVPIGRAMDGMAAYVLDDSLRQVPEGATGELYLAGAGVARGYTARPALTAERFVACPHRPGERMYRTGDLVRLLPDGVIEFVGRADAQVKIRGFRIELGEIEAVLGRLPGVGRRIVVVREDRPGDKRLVAYVVPGESGAPDPDDLAERAAEELPPYMVPTAFVVLDSLPLNSNGKVDRRALPAPAAHTEGIRPPRTPDEEVLCQLFAQILGLERVGVDQSFFRLGGHSLLGSRLISRIRSALGAEITFPMLFAAPTVAELAAVLRESGERRPELKAADDRPDPVPLSFAQLRLWFLREWEDGGSTYNIPLAVRLRGPLDGTALEAALNDVALRHEALRTLFPAVDGEPRQHILTRPGLTLRVTPATEDRLPALLADAAGHVFDLATELLLRAELFEIGQQDHVLMLVLHHIAGDGWSMAPLTRDLGRAYEARVAGRTPDWTPLPVQYADYVLWQRGLLGDERDEDSLAARQLAYWQAALADLPEELELPVDRSRPPVASHRGALVRARSDAELHAGLVRLARESGTTLFMVLQAAVAALLSRLGAGSDIPLGTAVAGRSDDSLDDLVGFFVNTLVLRTDVSGDPTFRELLGRVRSADLEAYAHQDLPFERVVEAVNPARSTARHPLFQTMLVLQNNIDGVYEFAGTQAATQPLEHRVAKFDLTFFVEEAAGDDGRPAGLCWDVEYATDLYDESTVATMVDRLTRLMEAVVADADTPLTSVPLLDMEERRVLGEWSGVGSGVVDGRSVPEVFEARVRAVPDAVALVQGGVELTYGEVNGRANRLARHLVDAGVAPGDVVGVHLERGPELIVSLLAVLKAGAAYTLLDPAFPAERLATVVTDAGVRVLVTRDDLARPLPESGLRRVLLDRDAELIAARDDSDPAVVCGGWDAACVMFTSGSTGRPKGVVAPHRALVSTFVGPDYLEFRADDVYLQSSPVSWDAFALEVFSALFHGGRTVLPVGSRTDLDEIAGLVAGCGVTVLQLSASLFNVLVDDYPGLFAGLRTVMTAGEAASVSHVARVCERHPGLRVLNGYGPVESMGFTTSHLVAGVVGAASVPIGVPLAGKRVFVLDERLRPVPVGVPGELYVAGSGLAHGYVGRAGLTGERFVACPFGGPGERMYRTGDLGRWRSDGALEFLRRADDQVKVRGFRIEPREVEAVLTRHERVVQCAVVVREDRPGDKRLVAYVVPAGGSRLDAEEVRRFVGGTLPEYMVPAAFVVLDALPLTTNGKLDRKALPEPLVGGDAEGRAPRTPEEEVLCGLFAEVLGVDHVTIDDSFFGLGGHSLLVTRLISRIRSTLGAEVGVRTLFATPTPAGLAAGLRTDDARTRPALTPAEPRPERIPLSYAQQRLWFLREWDESGVTYNVPVAVRLRGSLRHDALRAALNDVAVRHEALRTILPNPDGEPHQYIVPTPDVPFEVKPCGADEVTEAARHAGEHVFDLAVELPIRATLFQVAEDDHVLMLVLHHIAGDGWSMAPLTRDLGRAYEARVAGRTPDWAPLPVQYADYALWQRYLLGDERDPDSLALRQLRYWTDALSGMPEELELPVDRSRPPVASHRGALVRARSDAELHAGLVRLARESGTTLFMVLQAAVAALLSRLGAGTDIPLGTAVAGRSDDSLDDLVGFFVNTLVLRTDVSGDPTFRELLGRVRSADLEAYAHQDLPFERVVEAVNPARSTARHPLFQTMLVLQNNAAATPALPGVDSERLPLEHRVAKFDLTFFVEEAAGDDGRPAGLCWDVEYATDLYDESTVATMTRRLLDLLEAVVADPDLPVAAIGLLGEGEERRVLGEWSGVGSGVVDGRSVPEVFEARVRAVPDAVALVQGGVELTYGEVNGRANRLARHLVDAGVVPGDVVGVHLERGPELIVSLLAVLKAGAAYTLLDPAFPAERLATVVTDADVEVVVSDSRLAERLHAGPRFVLLDVEADAVACRSTEDLAVVCGGWDAACVMFTSGSTGRPKGVVAPHRALVSTFVGPDYLEFRADDVYLQSSPVSWDAFALEVFSALFHGGRTVLPVGSRTDLDEIAGLVAGCGVTVLQLSASLFNVLVDDYPGLFAGLRTVMTAGEAASVSHVARVCERHPGLRVLNGYGPVESMGFTTSHLVAGVVGAASVPIGVPLAGKRVFVLDERLRPVPVGVPGELYVAGSGLAHGYVGRAGLTGERFVACPFGGPGERMYRTGDLGRWRSDGALEFLRRADDQVKVRGFRIEPREVEAVLTRHERVVQCAVVVREDRPGDKRLVAYVVPAGGSRLDAEEVRRFVGGTLPEYMVPAAFVVLDALPLTTNGKLDRKALPEPLVGGDAEGRAPRTPEEEVLCGLFAAVLGISRVGADENFFTIGGHSLTATRLISRIRSTLGAELGIGDLFAAPTPAALTAHLGHGTSRPRPAAVAVRPEPLPLSYAQQRLWFLREWEDGGSMYNIPLAVRLRGPVDEVALQAALDDVALRHESLRTLFPAVDGQPYQHITARARVPLSTSTVTEAELPSRLAEEAAYDFDLEGELPLRAALFEIGEQEHVLVLVLHHIAGDGWSMAPLARDLSTAYSARVTGGAPDWAPLPIQYADYTLWQRDLLGDEDAPDSLASRQLGYWNEALADLPDELTLPTDRPRPAAPSHRAEAIDLFVPAELQARVGGLARESGTTLFMVLQAAVAALLSRLGAGTDIPLGTAVAGRTDDGLDDLVGFFVNTLVLRTDVSGDPTFRELLGRVRSADLEAYAHQDLPFERVVEAVNPARSTARHPLFQTMLILQNTDDGAYDFAGLGTSAEPLSHRAAKFDLSIGVEETFDEAGRQAGIRAEFEYATDLFDRATVDDLARRFLRLLEAVTAEPDMPVSQAELLTADELHRVLDEWSATVPAEVWRELAGVSAPDRAAAYLLDDQLRPVPAGVSGDLYLTVPGPSAPAGDRVVADPHGGSGTVMYRTGRQGRWLIDGRLDIGSPERPEPADPDEPAPTRRPRTPDEEVLCALFAETLGAPHVGVDDNFFALGGYSLLATRLTSRIRTVLGVEVGIRALFGNPTVAQLAAHLRAEDTTRPRPAAVAVRPEPLPLSYAQQRLWFLREWEDGGSMYNIPLAVRLRGPVDEVALQAALDDVALRHESLRTLFPAVDGQPYQHITARARVPLSTSLCPPVELAGHVRRAARHAFDLATELPLRATMFTIGVDDHVLMLVLHHIAGDGWSMAPLTRDLSTAYSARLAGRVPDWAPLPIQYADYALWQRDLLGDEDAPDSLAARQLAYWRKALAGLPDELTLPADRPRPPVPSHAAGAVTAGVPAELHAGLVRLARESGTTLFMVLQAAVAALLSRLGAGTDIPLGTAVAGRSDDSLDDLVGFFVNTLVLRTDVSGDPTFRELLGRVRSADLEAYAHQDLPFERVVEAVNPARSTARHPLFQTMLLLKNGSGGGLGLAGTTASEHHVDVHVAEFDLLFGVEEAHTDDGDPAGLRWTVEYATELFDHGTVRTLTDRLVRLLAAFVGDPDAPVGQADMMSLAERDLVLGAWSGRNPAAPPAERPVHWYFEEQAAARPDAAALVLNERTLTFGELNTHANRLAHELIRRGAEPEDRIAVLLDRSVESVVALLAVLKAGAVYLPLDTGHPAERIAHVLKDAGARLVISTAGLAGALAPDSVPVLHVDRCAPDGAGHDPDVPALHPAHPAYVLYTSGSTGRPKGVVVEHRALVNLLHGHETTLFAAHVRATGRPAARVAVTAPLTFDASWMGLLALFAGHELHLLDDATRRDPAAMVGYVGRHGVDFLDTTPTYGLEMLEHGLLGTPGLTPRTLTFGGEAIPEPLWRRLLAEPDVTAHNFYGPTECTVETLTTPLRGTSTPIVGRPVEGARVYVLDEALRPLPPGVTGELYIAGRGLARGYAGRPGATAERFVACPFADGARMYRSGDLARWRADGSLEFCGRADDQVKVRGFRIEPGEIEAALARHPDIAHGAVVLREDPPGDRRLVAYAVPVPGRTPDPAGLRAFLAGTLPEYMVPAAFVVLDALPVTANGKLDRRALPAPEYGGLGRAPESELERSLAALFEDVLDVRGTGVDDSFFDLGGHSFLAARVVARIRALLPDVLGDLTLPGFFRTPTVAALAARADGRDTAGSDLLLPLSTSGTGAPLFCVHPVTGLAWCYSGLAAALDDRPVYGLQTRRPGADERALPARWDALVDDYLGRIRAVRPQGPYHLLGWSLGGNIAHALACRLRAEGEEVALLALMDSYPLRGPALDTRFDPDDIAGFLRREGTADAGLDTAFDEPFVASLAAAAAHTVALAEAAEPGVFDGDLLHFTATEDRDPAAPVADDWRPHVTGRIDGHAVACAHLDMTRPQPLAEIAALLVRTLHRD</sequence>
<gene>
    <name evidence="6" type="ORF">STRCI_001054</name>
</gene>
<dbReference type="SUPFAM" id="SSF47336">
    <property type="entry name" value="ACP-like"/>
    <property type="match status" value="5"/>
</dbReference>
<dbReference type="InterPro" id="IPR036736">
    <property type="entry name" value="ACP-like_sf"/>
</dbReference>
<feature type="domain" description="Carrier" evidence="5">
    <location>
        <begin position="1601"/>
        <end position="1676"/>
    </location>
</feature>
<feature type="domain" description="Carrier" evidence="5">
    <location>
        <begin position="545"/>
        <end position="620"/>
    </location>
</feature>
<dbReference type="InterPro" id="IPR020802">
    <property type="entry name" value="TesA-like"/>
</dbReference>
<dbReference type="Proteomes" id="UP001164439">
    <property type="component" value="Chromosome"/>
</dbReference>
<dbReference type="InterPro" id="IPR045851">
    <property type="entry name" value="AMP-bd_C_sf"/>
</dbReference>
<dbReference type="InterPro" id="IPR025110">
    <property type="entry name" value="AMP-bd_C"/>
</dbReference>
<dbReference type="InterPro" id="IPR001242">
    <property type="entry name" value="Condensation_dom"/>
</dbReference>
<dbReference type="InterPro" id="IPR020806">
    <property type="entry name" value="PKS_PP-bd"/>
</dbReference>
<dbReference type="InterPro" id="IPR001031">
    <property type="entry name" value="Thioesterase"/>
</dbReference>
<feature type="region of interest" description="Disordered" evidence="4">
    <location>
        <begin position="1"/>
        <end position="35"/>
    </location>
</feature>
<keyword evidence="7" id="KW-1185">Reference proteome</keyword>
<dbReference type="InterPro" id="IPR006162">
    <property type="entry name" value="Ppantetheine_attach_site"/>
</dbReference>
<dbReference type="PROSITE" id="PS00012">
    <property type="entry name" value="PHOSPHOPANTETHEINE"/>
    <property type="match status" value="2"/>
</dbReference>
<dbReference type="NCBIfam" id="NF003417">
    <property type="entry name" value="PRK04813.1"/>
    <property type="match status" value="4"/>
</dbReference>
<organism evidence="6 7">
    <name type="scientific">Streptomyces cinnabarinus</name>
    <dbReference type="NCBI Taxonomy" id="67287"/>
    <lineage>
        <taxon>Bacteria</taxon>
        <taxon>Bacillati</taxon>
        <taxon>Actinomycetota</taxon>
        <taxon>Actinomycetes</taxon>
        <taxon>Kitasatosporales</taxon>
        <taxon>Streptomycetaceae</taxon>
        <taxon>Streptomyces</taxon>
    </lineage>
</organism>
<dbReference type="InterPro" id="IPR029058">
    <property type="entry name" value="AB_hydrolase_fold"/>
</dbReference>
<evidence type="ECO:0000256" key="3">
    <source>
        <dbReference type="ARBA" id="ARBA00022553"/>
    </source>
</evidence>
<accession>A0ABY7K626</accession>
<dbReference type="Gene3D" id="1.10.1200.10">
    <property type="entry name" value="ACP-like"/>
    <property type="match status" value="4"/>
</dbReference>
<dbReference type="InterPro" id="IPR009081">
    <property type="entry name" value="PP-bd_ACP"/>
</dbReference>
<dbReference type="PROSITE" id="PS50075">
    <property type="entry name" value="CARRIER"/>
    <property type="match status" value="5"/>
</dbReference>
<dbReference type="Gene3D" id="3.30.559.10">
    <property type="entry name" value="Chloramphenicol acetyltransferase-like domain"/>
    <property type="match status" value="4"/>
</dbReference>
<feature type="domain" description="Carrier" evidence="5">
    <location>
        <begin position="2658"/>
        <end position="2733"/>
    </location>
</feature>
<dbReference type="SMART" id="SM00823">
    <property type="entry name" value="PKS_PP"/>
    <property type="match status" value="5"/>
</dbReference>
<feature type="compositionally biased region" description="Basic and acidic residues" evidence="4">
    <location>
        <begin position="3282"/>
        <end position="3292"/>
    </location>
</feature>
<feature type="region of interest" description="Disordered" evidence="4">
    <location>
        <begin position="3282"/>
        <end position="3306"/>
    </location>
</feature>
<name>A0ABY7K626_9ACTN</name>
<dbReference type="Pfam" id="PF00501">
    <property type="entry name" value="AMP-binding"/>
    <property type="match status" value="4"/>
</dbReference>
<dbReference type="Pfam" id="PF00668">
    <property type="entry name" value="Condensation"/>
    <property type="match status" value="4"/>
</dbReference>
<dbReference type="PANTHER" id="PTHR45527:SF1">
    <property type="entry name" value="FATTY ACID SYNTHASE"/>
    <property type="match status" value="1"/>
</dbReference>
<feature type="domain" description="Carrier" evidence="5">
    <location>
        <begin position="4362"/>
        <end position="4440"/>
    </location>
</feature>
<dbReference type="NCBIfam" id="TIGR01733">
    <property type="entry name" value="AA-adenyl-dom"/>
    <property type="match status" value="4"/>
</dbReference>
<dbReference type="PANTHER" id="PTHR45527">
    <property type="entry name" value="NONRIBOSOMAL PEPTIDE SYNTHETASE"/>
    <property type="match status" value="1"/>
</dbReference>
<dbReference type="EMBL" id="CP114413">
    <property type="protein sequence ID" value="WAZ19966.1"/>
    <property type="molecule type" value="Genomic_DNA"/>
</dbReference>
<dbReference type="InterPro" id="IPR020845">
    <property type="entry name" value="AMP-binding_CS"/>
</dbReference>
<dbReference type="Pfam" id="PF00975">
    <property type="entry name" value="Thioesterase"/>
    <property type="match status" value="1"/>
</dbReference>
<dbReference type="Pfam" id="PF00550">
    <property type="entry name" value="PP-binding"/>
    <property type="match status" value="5"/>
</dbReference>
<keyword evidence="2" id="KW-0596">Phosphopantetheine</keyword>
<keyword evidence="3" id="KW-0597">Phosphoprotein</keyword>
<dbReference type="RefSeq" id="WP_269657657.1">
    <property type="nucleotide sequence ID" value="NZ_CP114413.1"/>
</dbReference>
<dbReference type="CDD" id="cd19540">
    <property type="entry name" value="LCL_NRPS-like"/>
    <property type="match status" value="4"/>
</dbReference>
<protein>
    <submittedName>
        <fullName evidence="6">Amino acid adenylation domain-containing protein</fullName>
    </submittedName>
</protein>
<feature type="domain" description="Carrier" evidence="5">
    <location>
        <begin position="3303"/>
        <end position="3378"/>
    </location>
</feature>
<evidence type="ECO:0000313" key="6">
    <source>
        <dbReference type="EMBL" id="WAZ19966.1"/>
    </source>
</evidence>
<comment type="cofactor">
    <cofactor evidence="1">
        <name>pantetheine 4'-phosphate</name>
        <dbReference type="ChEBI" id="CHEBI:47942"/>
    </cofactor>
</comment>
<dbReference type="Gene3D" id="2.30.38.10">
    <property type="entry name" value="Luciferase, Domain 3"/>
    <property type="match status" value="5"/>
</dbReference>
<dbReference type="SMART" id="SM00824">
    <property type="entry name" value="PKS_TE"/>
    <property type="match status" value="1"/>
</dbReference>
<dbReference type="PROSITE" id="PS00455">
    <property type="entry name" value="AMP_BINDING"/>
    <property type="match status" value="4"/>
</dbReference>
<proteinExistence type="predicted"/>
<dbReference type="SUPFAM" id="SSF52777">
    <property type="entry name" value="CoA-dependent acyltransferases"/>
    <property type="match status" value="8"/>
</dbReference>
<dbReference type="Gene3D" id="3.30.300.30">
    <property type="match status" value="4"/>
</dbReference>
<evidence type="ECO:0000256" key="2">
    <source>
        <dbReference type="ARBA" id="ARBA00022450"/>
    </source>
</evidence>
<evidence type="ECO:0000256" key="4">
    <source>
        <dbReference type="SAM" id="MobiDB-lite"/>
    </source>
</evidence>
<dbReference type="Gene3D" id="3.40.50.980">
    <property type="match status" value="8"/>
</dbReference>